<evidence type="ECO:0000313" key="2">
    <source>
        <dbReference type="EMBL" id="MYN30654.1"/>
    </source>
</evidence>
<reference evidence="2 3" key="1">
    <citation type="submission" date="2019-12" db="EMBL/GenBank/DDBJ databases">
        <title>Novel species isolated from a subtropical stream in China.</title>
        <authorList>
            <person name="Lu H."/>
        </authorList>
    </citation>
    <scope>NUCLEOTIDE SEQUENCE [LARGE SCALE GENOMIC DNA]</scope>
    <source>
        <strain evidence="2 3">CY42W</strain>
    </source>
</reference>
<evidence type="ECO:0000256" key="1">
    <source>
        <dbReference type="SAM" id="SignalP"/>
    </source>
</evidence>
<name>A0ABW9W970_9BURK</name>
<comment type="caution">
    <text evidence="2">The sequence shown here is derived from an EMBL/GenBank/DDBJ whole genome shotgun (WGS) entry which is preliminary data.</text>
</comment>
<keyword evidence="1" id="KW-0732">Signal</keyword>
<sequence length="165" mass="17573">MKIRTPTLLLALLTAITLSACSPKYDWRDYRSADAPYSVLFPGKPATQTRAIHLDQLAVSMTMTAANIDGVVFAVGSAQLADAAEAPAALAAMQSAMVNNIGGIITSSKPLANGAVEVDASGKTMRLIGRFIAKDRRVYQIVIIGAPQKIEAEQAETFFTSLKFL</sequence>
<gene>
    <name evidence="2" type="ORF">GTP69_30055</name>
</gene>
<feature type="signal peptide" evidence="1">
    <location>
        <begin position="1"/>
        <end position="20"/>
    </location>
</feature>
<organism evidence="2 3">
    <name type="scientific">Duganella levis</name>
    <dbReference type="NCBI Taxonomy" id="2692169"/>
    <lineage>
        <taxon>Bacteria</taxon>
        <taxon>Pseudomonadati</taxon>
        <taxon>Pseudomonadota</taxon>
        <taxon>Betaproteobacteria</taxon>
        <taxon>Burkholderiales</taxon>
        <taxon>Oxalobacteraceae</taxon>
        <taxon>Telluria group</taxon>
        <taxon>Duganella</taxon>
    </lineage>
</organism>
<evidence type="ECO:0000313" key="3">
    <source>
        <dbReference type="Proteomes" id="UP000642144"/>
    </source>
</evidence>
<feature type="chain" id="PRO_5046560585" description="Transmembrane protein" evidence="1">
    <location>
        <begin position="21"/>
        <end position="165"/>
    </location>
</feature>
<dbReference type="RefSeq" id="WP_161058298.1">
    <property type="nucleotide sequence ID" value="NZ_WWCT01000051.1"/>
</dbReference>
<proteinExistence type="predicted"/>
<accession>A0ABW9W970</accession>
<dbReference type="EMBL" id="WWCT01000051">
    <property type="protein sequence ID" value="MYN30654.1"/>
    <property type="molecule type" value="Genomic_DNA"/>
</dbReference>
<dbReference type="PROSITE" id="PS51257">
    <property type="entry name" value="PROKAR_LIPOPROTEIN"/>
    <property type="match status" value="1"/>
</dbReference>
<protein>
    <recommendedName>
        <fullName evidence="4">Transmembrane protein</fullName>
    </recommendedName>
</protein>
<evidence type="ECO:0008006" key="4">
    <source>
        <dbReference type="Google" id="ProtNLM"/>
    </source>
</evidence>
<keyword evidence="3" id="KW-1185">Reference proteome</keyword>
<dbReference type="Proteomes" id="UP000642144">
    <property type="component" value="Unassembled WGS sequence"/>
</dbReference>